<keyword evidence="2" id="KW-0378">Hydrolase</keyword>
<organism evidence="2 3">
    <name type="scientific">Leminorella grimontii</name>
    <dbReference type="NCBI Taxonomy" id="82981"/>
    <lineage>
        <taxon>Bacteria</taxon>
        <taxon>Pseudomonadati</taxon>
        <taxon>Pseudomonadota</taxon>
        <taxon>Gammaproteobacteria</taxon>
        <taxon>Enterobacterales</taxon>
        <taxon>Budviciaceae</taxon>
        <taxon>Leminorella</taxon>
    </lineage>
</organism>
<sequence length="230" mass="26660">MKTAILVDGSFFIKRYRTLYPNWRDKSANQIARDLYAGLLGDLRKANRKHITPDLYRIFFYDCPPLEKRAQNPVSKQGFNFSDTPEAHFRKEFHNELRQFRKIALRMGRIADEGQWVITPAKTKELLNGKILIEQLTENDVRYETRQKGVDMKIGLDISSLAHNKNVEQIILIAGDSDFVPAAKLARREGIDFVLDPMWNHINPDLHEHIDGLVSSWPKPSLQSQKHKPQ</sequence>
<gene>
    <name evidence="2" type="ORF">SOASR030_36510</name>
</gene>
<comment type="caution">
    <text evidence="2">The sequence shown here is derived from an EMBL/GenBank/DDBJ whole genome shotgun (WGS) entry which is preliminary data.</text>
</comment>
<keyword evidence="2" id="KW-0067">ATP-binding</keyword>
<dbReference type="CDD" id="cd18722">
    <property type="entry name" value="PIN_NicB-like"/>
    <property type="match status" value="1"/>
</dbReference>
<evidence type="ECO:0000259" key="1">
    <source>
        <dbReference type="Pfam" id="PF01936"/>
    </source>
</evidence>
<dbReference type="Gene3D" id="3.40.50.1010">
    <property type="entry name" value="5'-nuclease"/>
    <property type="match status" value="1"/>
</dbReference>
<protein>
    <submittedName>
        <fullName evidence="2">Helicase</fullName>
    </submittedName>
</protein>
<dbReference type="GO" id="GO:0004540">
    <property type="term" value="F:RNA nuclease activity"/>
    <property type="evidence" value="ECO:0007669"/>
    <property type="project" value="InterPro"/>
</dbReference>
<dbReference type="Proteomes" id="UP001058124">
    <property type="component" value="Unassembled WGS sequence"/>
</dbReference>
<evidence type="ECO:0000313" key="3">
    <source>
        <dbReference type="Proteomes" id="UP001058124"/>
    </source>
</evidence>
<keyword evidence="2" id="KW-0347">Helicase</keyword>
<keyword evidence="2" id="KW-0547">Nucleotide-binding</keyword>
<dbReference type="Pfam" id="PF01936">
    <property type="entry name" value="NYN"/>
    <property type="match status" value="1"/>
</dbReference>
<keyword evidence="3" id="KW-1185">Reference proteome</keyword>
<feature type="domain" description="NYN" evidence="1">
    <location>
        <begin position="141"/>
        <end position="191"/>
    </location>
</feature>
<accession>A0AAV5N936</accession>
<dbReference type="GO" id="GO:0004386">
    <property type="term" value="F:helicase activity"/>
    <property type="evidence" value="ECO:0007669"/>
    <property type="project" value="UniProtKB-KW"/>
</dbReference>
<dbReference type="InterPro" id="IPR021139">
    <property type="entry name" value="NYN"/>
</dbReference>
<dbReference type="AlphaFoldDB" id="A0AAV5N936"/>
<proteinExistence type="predicted"/>
<name>A0AAV5N936_9GAMM</name>
<evidence type="ECO:0000313" key="2">
    <source>
        <dbReference type="EMBL" id="GKX57539.1"/>
    </source>
</evidence>
<dbReference type="RefSeq" id="WP_027275623.1">
    <property type="nucleotide sequence ID" value="NZ_BRLH01000018.1"/>
</dbReference>
<reference evidence="2" key="1">
    <citation type="submission" date="2022-06" db="EMBL/GenBank/DDBJ databases">
        <title>Draft genome sequences of Leminorella grimontii str. JCM5902.</title>
        <authorList>
            <person name="Wakabayashi Y."/>
            <person name="Kojima K."/>
        </authorList>
    </citation>
    <scope>NUCLEOTIDE SEQUENCE</scope>
    <source>
        <strain evidence="2">JCM 5902</strain>
    </source>
</reference>
<dbReference type="EMBL" id="BRLH01000018">
    <property type="protein sequence ID" value="GKX57539.1"/>
    <property type="molecule type" value="Genomic_DNA"/>
</dbReference>